<organism evidence="2 3">
    <name type="scientific">Catellatospora citrea</name>
    <dbReference type="NCBI Taxonomy" id="53366"/>
    <lineage>
        <taxon>Bacteria</taxon>
        <taxon>Bacillati</taxon>
        <taxon>Actinomycetota</taxon>
        <taxon>Actinomycetes</taxon>
        <taxon>Micromonosporales</taxon>
        <taxon>Micromonosporaceae</taxon>
        <taxon>Catellatospora</taxon>
    </lineage>
</organism>
<protein>
    <recommendedName>
        <fullName evidence="4">LysM domain-containing protein</fullName>
    </recommendedName>
</protein>
<proteinExistence type="predicted"/>
<comment type="caution">
    <text evidence="2">The sequence shown here is derived from an EMBL/GenBank/DDBJ whole genome shotgun (WGS) entry which is preliminary data.</text>
</comment>
<evidence type="ECO:0000256" key="1">
    <source>
        <dbReference type="SAM" id="Phobius"/>
    </source>
</evidence>
<keyword evidence="1" id="KW-1133">Transmembrane helix</keyword>
<keyword evidence="1" id="KW-0812">Transmembrane</keyword>
<gene>
    <name evidence="2" type="ORF">Cci01nite_81880</name>
</gene>
<keyword evidence="3" id="KW-1185">Reference proteome</keyword>
<name>A0A8J3KLB1_9ACTN</name>
<dbReference type="Gene3D" id="3.10.350.10">
    <property type="entry name" value="LysM domain"/>
    <property type="match status" value="1"/>
</dbReference>
<evidence type="ECO:0000313" key="3">
    <source>
        <dbReference type="Proteomes" id="UP000659904"/>
    </source>
</evidence>
<dbReference type="AlphaFoldDB" id="A0A8J3KLB1"/>
<evidence type="ECO:0000313" key="2">
    <source>
        <dbReference type="EMBL" id="GIG03095.1"/>
    </source>
</evidence>
<evidence type="ECO:0008006" key="4">
    <source>
        <dbReference type="Google" id="ProtNLM"/>
    </source>
</evidence>
<feature type="transmembrane region" description="Helical" evidence="1">
    <location>
        <begin position="12"/>
        <end position="30"/>
    </location>
</feature>
<sequence>MRVLARRRTWVWFMVGAGAATLAGLLILVLDQPTQATWTAAPPGGRPAYYVVQQAENGQRDYLYRIAARTLGDGNRFREIFELNRNRPQPDGGSLTDPARLTPGWVLALPAGADGPEVTVGPLPEVAQSDGTGRIGVGALAVGLSGLSVGALAGWRHARSGREGRVPTVDGSGSDVAEPLPERLRLAEPGRDDELAVDAAEPAPDTTVIDDTELPRPEIEADTAVQVGSADGDRWSVCLAKPSPGGARPAYAWLRPEAVLEGASMQVDLGLDGPWRLVVDLLRAPDVLTITGSAVACRRQAVAIAEQLYARAVDVVVVGDVLDSTVGEGVRKVAAFPTEEELTGSGQRLVICEGLRGEQRRTVRRLAAQPDRTAAFLIVGRAVRGRWAMTSLEGSRP</sequence>
<accession>A0A8J3KLB1</accession>
<dbReference type="Proteomes" id="UP000659904">
    <property type="component" value="Unassembled WGS sequence"/>
</dbReference>
<dbReference type="InterPro" id="IPR036779">
    <property type="entry name" value="LysM_dom_sf"/>
</dbReference>
<dbReference type="EMBL" id="BONH01000070">
    <property type="protein sequence ID" value="GIG03095.1"/>
    <property type="molecule type" value="Genomic_DNA"/>
</dbReference>
<reference evidence="2 3" key="1">
    <citation type="submission" date="2021-01" db="EMBL/GenBank/DDBJ databases">
        <title>Whole genome shotgun sequence of Catellatospora citrea NBRC 14495.</title>
        <authorList>
            <person name="Komaki H."/>
            <person name="Tamura T."/>
        </authorList>
    </citation>
    <scope>NUCLEOTIDE SEQUENCE [LARGE SCALE GENOMIC DNA]</scope>
    <source>
        <strain evidence="2 3">NBRC 14495</strain>
    </source>
</reference>
<keyword evidence="1" id="KW-0472">Membrane</keyword>
<dbReference type="RefSeq" id="WP_170213235.1">
    <property type="nucleotide sequence ID" value="NZ_BONH01000070.1"/>
</dbReference>